<dbReference type="OrthoDB" id="5358884at2759"/>
<name>W9X8Y6_9EURO</name>
<accession>W9X8Y6</accession>
<organism evidence="3 4">
    <name type="scientific">Cladophialophora psammophila CBS 110553</name>
    <dbReference type="NCBI Taxonomy" id="1182543"/>
    <lineage>
        <taxon>Eukaryota</taxon>
        <taxon>Fungi</taxon>
        <taxon>Dikarya</taxon>
        <taxon>Ascomycota</taxon>
        <taxon>Pezizomycotina</taxon>
        <taxon>Eurotiomycetes</taxon>
        <taxon>Chaetothyriomycetidae</taxon>
        <taxon>Chaetothyriales</taxon>
        <taxon>Herpotrichiellaceae</taxon>
        <taxon>Cladophialophora</taxon>
    </lineage>
</organism>
<dbReference type="GeneID" id="19185952"/>
<evidence type="ECO:0000313" key="4">
    <source>
        <dbReference type="Proteomes" id="UP000019471"/>
    </source>
</evidence>
<feature type="compositionally biased region" description="Low complexity" evidence="1">
    <location>
        <begin position="12"/>
        <end position="27"/>
    </location>
</feature>
<reference evidence="3 4" key="1">
    <citation type="submission" date="2013-03" db="EMBL/GenBank/DDBJ databases">
        <title>The Genome Sequence of Cladophialophora psammophila CBS 110553.</title>
        <authorList>
            <consortium name="The Broad Institute Genomics Platform"/>
            <person name="Cuomo C."/>
            <person name="de Hoog S."/>
            <person name="Gorbushina A."/>
            <person name="Walker B."/>
            <person name="Young S.K."/>
            <person name="Zeng Q."/>
            <person name="Gargeya S."/>
            <person name="Fitzgerald M."/>
            <person name="Haas B."/>
            <person name="Abouelleil A."/>
            <person name="Allen A.W."/>
            <person name="Alvarado L."/>
            <person name="Arachchi H.M."/>
            <person name="Berlin A.M."/>
            <person name="Chapman S.B."/>
            <person name="Gainer-Dewar J."/>
            <person name="Goldberg J."/>
            <person name="Griggs A."/>
            <person name="Gujja S."/>
            <person name="Hansen M."/>
            <person name="Howarth C."/>
            <person name="Imamovic A."/>
            <person name="Ireland A."/>
            <person name="Larimer J."/>
            <person name="McCowan C."/>
            <person name="Murphy C."/>
            <person name="Pearson M."/>
            <person name="Poon T.W."/>
            <person name="Priest M."/>
            <person name="Roberts A."/>
            <person name="Saif S."/>
            <person name="Shea T."/>
            <person name="Sisk P."/>
            <person name="Sykes S."/>
            <person name="Wortman J."/>
            <person name="Nusbaum C."/>
            <person name="Birren B."/>
        </authorList>
    </citation>
    <scope>NUCLEOTIDE SEQUENCE [LARGE SCALE GENOMIC DNA]</scope>
    <source>
        <strain evidence="3 4">CBS 110553</strain>
    </source>
</reference>
<comment type="caution">
    <text evidence="3">The sequence shown here is derived from an EMBL/GenBank/DDBJ whole genome shotgun (WGS) entry which is preliminary data.</text>
</comment>
<dbReference type="Proteomes" id="UP000019471">
    <property type="component" value="Unassembled WGS sequence"/>
</dbReference>
<feature type="region of interest" description="Disordered" evidence="1">
    <location>
        <begin position="1"/>
        <end position="65"/>
    </location>
</feature>
<dbReference type="RefSeq" id="XP_007740025.1">
    <property type="nucleotide sequence ID" value="XM_007741835.1"/>
</dbReference>
<evidence type="ECO:0008006" key="5">
    <source>
        <dbReference type="Google" id="ProtNLM"/>
    </source>
</evidence>
<gene>
    <name evidence="3" type="ORF">A1O5_01216</name>
</gene>
<dbReference type="eggNOG" id="ENOG502SXHQ">
    <property type="taxonomic scope" value="Eukaryota"/>
</dbReference>
<evidence type="ECO:0000256" key="1">
    <source>
        <dbReference type="SAM" id="MobiDB-lite"/>
    </source>
</evidence>
<keyword evidence="2" id="KW-1133">Transmembrane helix</keyword>
<dbReference type="STRING" id="1182543.W9X8Y6"/>
<dbReference type="EMBL" id="AMGX01000001">
    <property type="protein sequence ID" value="EXJ76708.1"/>
    <property type="molecule type" value="Genomic_DNA"/>
</dbReference>
<proteinExistence type="predicted"/>
<evidence type="ECO:0000256" key="2">
    <source>
        <dbReference type="SAM" id="Phobius"/>
    </source>
</evidence>
<evidence type="ECO:0000313" key="3">
    <source>
        <dbReference type="EMBL" id="EXJ76708.1"/>
    </source>
</evidence>
<keyword evidence="2" id="KW-0812">Transmembrane</keyword>
<dbReference type="AlphaFoldDB" id="W9X8Y6"/>
<keyword evidence="4" id="KW-1185">Reference proteome</keyword>
<sequence>MSHRNVPGAIYSSDAARDSTTTSSATTEKYPANTSTYQPFPEVVTQPSPQPLQSHQQPGPVYHQQQYPYTNGYATEASQPPTRPLKPNPWGLSPLAFGLLIAAITALVVGGVVGGGVAGALSGHDSSSSSTPVSTATVTSGATITATATQSLSLTTTSSGLPSPSSLENFVVPEPYYVDTLQNPGCADSNSRIDVQHDTSFDIFCGLDMINHVADENNPDLQVADVVGLFAYSLTDCLYACSNAIYFRQLYGQDNASGNMQTCAGVTWDYQMASSNSSNFANCWLKNGTSSGVQCNTCISAKLAS</sequence>
<protein>
    <recommendedName>
        <fullName evidence="5">Apple domain-containing protein</fullName>
    </recommendedName>
</protein>
<dbReference type="HOGENOM" id="CLU_897136_0_0_1"/>
<feature type="compositionally biased region" description="Low complexity" evidence="1">
    <location>
        <begin position="51"/>
        <end position="60"/>
    </location>
</feature>
<feature type="transmembrane region" description="Helical" evidence="2">
    <location>
        <begin position="95"/>
        <end position="121"/>
    </location>
</feature>
<keyword evidence="2" id="KW-0472">Membrane</keyword>